<dbReference type="AlphaFoldDB" id="A0A1Y1CLJ2"/>
<protein>
    <submittedName>
        <fullName evidence="1">Uncharacterized protein</fullName>
    </submittedName>
</protein>
<sequence>MFFATKHARIKRDGIFGIKSASREPFSEDWIKNIKLFEQIESLKGFKISAQGNALGIESWV</sequence>
<accession>A0A1Y1CLJ2</accession>
<evidence type="ECO:0000313" key="1">
    <source>
        <dbReference type="EMBL" id="BAX81247.1"/>
    </source>
</evidence>
<dbReference type="Proteomes" id="UP000218267">
    <property type="component" value="Chromosome"/>
</dbReference>
<reference evidence="1 2" key="1">
    <citation type="journal article" date="2018" name="Mar. Genomics">
        <title>Complete genome sequence of Marinifilaceae bacterium strain SPP2, isolated from the Antarctic marine sediment.</title>
        <authorList>
            <person name="Watanabe M."/>
            <person name="Kojima H."/>
            <person name="Fukui M."/>
        </authorList>
    </citation>
    <scope>NUCLEOTIDE SEQUENCE [LARGE SCALE GENOMIC DNA]</scope>
    <source>
        <strain evidence="1 2">SPP2</strain>
    </source>
</reference>
<dbReference type="EMBL" id="AP018042">
    <property type="protein sequence ID" value="BAX81247.1"/>
    <property type="molecule type" value="Genomic_DNA"/>
</dbReference>
<dbReference type="KEGG" id="mbas:ALGA_2942"/>
<proteinExistence type="predicted"/>
<name>A0A1Y1CLJ2_9BACT</name>
<organism evidence="1 2">
    <name type="scientific">Labilibaculum antarcticum</name>
    <dbReference type="NCBI Taxonomy" id="1717717"/>
    <lineage>
        <taxon>Bacteria</taxon>
        <taxon>Pseudomonadati</taxon>
        <taxon>Bacteroidota</taxon>
        <taxon>Bacteroidia</taxon>
        <taxon>Marinilabiliales</taxon>
        <taxon>Marinifilaceae</taxon>
        <taxon>Labilibaculum</taxon>
    </lineage>
</organism>
<keyword evidence="2" id="KW-1185">Reference proteome</keyword>
<reference evidence="2" key="2">
    <citation type="journal article" date="2020" name="Antonie Van Leeuwenhoek">
        <title>Labilibaculum antarcticum sp. nov., a novel facultative anaerobic, psychrotorelant bacterium isolated from marine sediment of Antarctica.</title>
        <authorList>
            <person name="Watanabe M."/>
            <person name="Kojima H."/>
            <person name="Fukui M."/>
        </authorList>
    </citation>
    <scope>NUCLEOTIDE SEQUENCE [LARGE SCALE GENOMIC DNA]</scope>
    <source>
        <strain evidence="2">SPP2</strain>
    </source>
</reference>
<gene>
    <name evidence="1" type="ORF">ALGA_2942</name>
</gene>
<evidence type="ECO:0000313" key="2">
    <source>
        <dbReference type="Proteomes" id="UP000218267"/>
    </source>
</evidence>